<feature type="domain" description="Apea-like HEPN" evidence="1">
    <location>
        <begin position="312"/>
        <end position="448"/>
    </location>
</feature>
<gene>
    <name evidence="3" type="ORF">WNY57_15145</name>
</gene>
<feature type="domain" description="ApeA N-terminal" evidence="2">
    <location>
        <begin position="94"/>
        <end position="254"/>
    </location>
</feature>
<dbReference type="RefSeq" id="WP_342880069.1">
    <property type="nucleotide sequence ID" value="NZ_JBBMQX010000012.1"/>
</dbReference>
<organism evidence="3 4">
    <name type="scientific">Pseudoalteromonas arctica</name>
    <dbReference type="NCBI Taxonomy" id="394751"/>
    <lineage>
        <taxon>Bacteria</taxon>
        <taxon>Pseudomonadati</taxon>
        <taxon>Pseudomonadota</taxon>
        <taxon>Gammaproteobacteria</taxon>
        <taxon>Alteromonadales</taxon>
        <taxon>Pseudoalteromonadaceae</taxon>
        <taxon>Pseudoalteromonas</taxon>
    </lineage>
</organism>
<dbReference type="InterPro" id="IPR041223">
    <property type="entry name" value="ApeA_NTD"/>
</dbReference>
<proteinExistence type="predicted"/>
<reference evidence="3 4" key="1">
    <citation type="submission" date="2024-03" db="EMBL/GenBank/DDBJ databases">
        <title>Community enrichment and isolation of bacterial strains for fucoidan degradation.</title>
        <authorList>
            <person name="Sichert A."/>
        </authorList>
    </citation>
    <scope>NUCLEOTIDE SEQUENCE [LARGE SCALE GENOMIC DNA]</scope>
    <source>
        <strain evidence="3 4">AS26</strain>
    </source>
</reference>
<evidence type="ECO:0000313" key="4">
    <source>
        <dbReference type="Proteomes" id="UP001457661"/>
    </source>
</evidence>
<comment type="caution">
    <text evidence="3">The sequence shown here is derived from an EMBL/GenBank/DDBJ whole genome shotgun (WGS) entry which is preliminary data.</text>
</comment>
<dbReference type="Pfam" id="PF18739">
    <property type="entry name" value="HEPN_Apea"/>
    <property type="match status" value="1"/>
</dbReference>
<keyword evidence="4" id="KW-1185">Reference proteome</keyword>
<accession>A0ABU9TKI7</accession>
<protein>
    <submittedName>
        <fullName evidence="3">HEPN domain-containing protein</fullName>
    </submittedName>
</protein>
<dbReference type="Proteomes" id="UP001457661">
    <property type="component" value="Unassembled WGS sequence"/>
</dbReference>
<evidence type="ECO:0000259" key="1">
    <source>
        <dbReference type="Pfam" id="PF18739"/>
    </source>
</evidence>
<sequence length="468" mass="54296">MFDRDEILELGKPYTFDVSVRDVNKLFAGKLTLSPSKCILRVMGERRPSPDFSLSEKIECSSFNMSFLLYDLTIYYQSSQCLRAAIDDDVGFFEYEFEVGYVVCAEGHFHSLDRIISLSIDSGMTKKWVGYTNLQQELVEKFHTHTLNPAGIDTVEFSQNLDDYGQLLLCYNFEAHSDVYAFTSGMKYSPVLNINFKSPISIDDSYCEYQKLYDLMTLLIGSDFNVNSIKLVEDRGTLSSKVSLYFPTTNRTYEKDYPVFPLSRNLKRHDLPIPEFPLCSFERYYLLPEDERITFTRYLRYRRMKSDEERFLGYFRLLESLTYKSKSYVDKDALDVLLNDSESYIIKKLKGKGSDKDIQKLIARIGKLNQSKYNTSKCLIDFYATLPSVLKKAIDFNNQGIEKICQLRNDITHANPYSVDESTLNRYISFINMLLYVALLEKVGIKPELSSMVVNRLDGFHHIQNHSF</sequence>
<name>A0ABU9TKI7_9GAMM</name>
<dbReference type="EMBL" id="JBBMQX010000012">
    <property type="protein sequence ID" value="MEM5533772.1"/>
    <property type="molecule type" value="Genomic_DNA"/>
</dbReference>
<dbReference type="InterPro" id="IPR041229">
    <property type="entry name" value="HEPN_Apea"/>
</dbReference>
<dbReference type="Pfam" id="PF18862">
    <property type="entry name" value="ApeA_NTD1"/>
    <property type="match status" value="1"/>
</dbReference>
<evidence type="ECO:0000313" key="3">
    <source>
        <dbReference type="EMBL" id="MEM5533772.1"/>
    </source>
</evidence>
<evidence type="ECO:0000259" key="2">
    <source>
        <dbReference type="Pfam" id="PF18862"/>
    </source>
</evidence>